<accession>A0A0D2GHU1</accession>
<dbReference type="EMBL" id="KN846972">
    <property type="protein sequence ID" value="KIW80358.1"/>
    <property type="molecule type" value="Genomic_DNA"/>
</dbReference>
<gene>
    <name evidence="2" type="ORF">Z517_06973</name>
</gene>
<dbReference type="GeneID" id="25306463"/>
<sequence>MSYITADTVWPEPTIPKPFRALVEKILELGDSNDADAASRMAVEVFSPDGVFDHGSYKFVGRQEISNSRSKPKPGSKMIRRKHHVSRAYSQTARGDDFVVLGEVDVEFENGTTVHNQFAARAVVDQSTIDSAPRLALWAMYIASFPPAFPT</sequence>
<feature type="region of interest" description="Disordered" evidence="1">
    <location>
        <begin position="63"/>
        <end position="86"/>
    </location>
</feature>
<dbReference type="OrthoDB" id="3468019at2759"/>
<name>A0A0D2GHU1_9EURO</name>
<evidence type="ECO:0000313" key="3">
    <source>
        <dbReference type="Proteomes" id="UP000053029"/>
    </source>
</evidence>
<evidence type="ECO:0000256" key="1">
    <source>
        <dbReference type="SAM" id="MobiDB-lite"/>
    </source>
</evidence>
<proteinExistence type="predicted"/>
<dbReference type="RefSeq" id="XP_013284166.1">
    <property type="nucleotide sequence ID" value="XM_013428712.1"/>
</dbReference>
<organism evidence="2 3">
    <name type="scientific">Fonsecaea pedrosoi CBS 271.37</name>
    <dbReference type="NCBI Taxonomy" id="1442368"/>
    <lineage>
        <taxon>Eukaryota</taxon>
        <taxon>Fungi</taxon>
        <taxon>Dikarya</taxon>
        <taxon>Ascomycota</taxon>
        <taxon>Pezizomycotina</taxon>
        <taxon>Eurotiomycetes</taxon>
        <taxon>Chaetothyriomycetidae</taxon>
        <taxon>Chaetothyriales</taxon>
        <taxon>Herpotrichiellaceae</taxon>
        <taxon>Fonsecaea</taxon>
    </lineage>
</organism>
<dbReference type="VEuPathDB" id="FungiDB:Z517_06973"/>
<dbReference type="AlphaFoldDB" id="A0A0D2GHU1"/>
<reference evidence="2 3" key="1">
    <citation type="submission" date="2015-01" db="EMBL/GenBank/DDBJ databases">
        <title>The Genome Sequence of Fonsecaea pedrosoi CBS 271.37.</title>
        <authorList>
            <consortium name="The Broad Institute Genomics Platform"/>
            <person name="Cuomo C."/>
            <person name="de Hoog S."/>
            <person name="Gorbushina A."/>
            <person name="Stielow B."/>
            <person name="Teixiera M."/>
            <person name="Abouelleil A."/>
            <person name="Chapman S.B."/>
            <person name="Priest M."/>
            <person name="Young S.K."/>
            <person name="Wortman J."/>
            <person name="Nusbaum C."/>
            <person name="Birren B."/>
        </authorList>
    </citation>
    <scope>NUCLEOTIDE SEQUENCE [LARGE SCALE GENOMIC DNA]</scope>
    <source>
        <strain evidence="2 3">CBS 271.37</strain>
    </source>
</reference>
<dbReference type="Proteomes" id="UP000053029">
    <property type="component" value="Unassembled WGS sequence"/>
</dbReference>
<keyword evidence="3" id="KW-1185">Reference proteome</keyword>
<evidence type="ECO:0008006" key="4">
    <source>
        <dbReference type="Google" id="ProtNLM"/>
    </source>
</evidence>
<protein>
    <recommendedName>
        <fullName evidence="4">SnoaL-like domain-containing protein</fullName>
    </recommendedName>
</protein>
<dbReference type="HOGENOM" id="CLU_107714_1_0_1"/>
<feature type="compositionally biased region" description="Basic residues" evidence="1">
    <location>
        <begin position="70"/>
        <end position="86"/>
    </location>
</feature>
<evidence type="ECO:0000313" key="2">
    <source>
        <dbReference type="EMBL" id="KIW80358.1"/>
    </source>
</evidence>